<evidence type="ECO:0000256" key="1">
    <source>
        <dbReference type="SAM" id="MobiDB-lite"/>
    </source>
</evidence>
<evidence type="ECO:0000256" key="2">
    <source>
        <dbReference type="SAM" id="Phobius"/>
    </source>
</evidence>
<feature type="compositionally biased region" description="Low complexity" evidence="1">
    <location>
        <begin position="81"/>
        <end position="93"/>
    </location>
</feature>
<feature type="compositionally biased region" description="Polar residues" evidence="1">
    <location>
        <begin position="94"/>
        <end position="108"/>
    </location>
</feature>
<dbReference type="Proteomes" id="UP000001477">
    <property type="component" value="Chromosome"/>
</dbReference>
<dbReference type="HOGENOM" id="CLU_229874_0_0_9"/>
<feature type="region of interest" description="Disordered" evidence="1">
    <location>
        <begin position="74"/>
        <end position="144"/>
    </location>
</feature>
<proteinExistence type="predicted"/>
<dbReference type="KEGG" id="ere:EUBREC_1116"/>
<dbReference type="GeneID" id="86987968"/>
<feature type="signal peptide" evidence="3">
    <location>
        <begin position="1"/>
        <end position="28"/>
    </location>
</feature>
<feature type="chain" id="PRO_5002947191" evidence="3">
    <location>
        <begin position="29"/>
        <end position="2562"/>
    </location>
</feature>
<feature type="compositionally biased region" description="Basic and acidic residues" evidence="1">
    <location>
        <begin position="109"/>
        <end position="120"/>
    </location>
</feature>
<sequence length="2562" mass="278137">MRKRMMAFLMALLMVVTILPANFTIVEANDTNGAIYLKVTGASEWTKKDDIKVTVTDSTGKEVDQKFVKTEVVEAQTDSGNTNPDNKNPDNTDSGNTDLGNNNPGNTDTGKDDAAGKDTENIGSESGSDNSNEPVGQADEQQDAKPVALNSIKIDVTDLVKDSNYSVDISSDGYLFWKKECTAVEASYSPVYTEVAMVKDTYKEFAFSTNFNDWKPGTTQTLAVNGAGNNIVKYASSDQETAAVDETTGEVTIKKAGKVSFTATLSVGDSYKTITQSDVTIAKLDQTLSFTDENAEVYVGDEISTIAKSSANDAKGKITYSVVKGEDYITQDADFANNGKWTAKSYNNSADGVKVTIKAAIAEDDKYNSTENTYTTTIKPYAYDDFRKYCEVVGTSNTASDGKIWYSEVTKIKAKDGYKIKDSDGSFVEEIAIDANGITQGENQFTLVIGQEKKNSENETVSYINEGTVSGAYNYDSVKPTLSIAKDNDADWINKKDVEIKASPSDAGSQIAAVKYTVTDEKDKPLLEETTVNPNADGSYLITLQASKFANKEIKVNVTAYDNAGLRSDTQTKIIKFDTELPKADLSLNSNEGEYYFTDKISVDISATDNFSGIADIKAVYLTDDVTSASGWDIKNFNWDAENVQNLGADAKSVTIPFADTTNAGNVYVKVTDKAGNENITSLSDDKKFHFDKTAPTVGIAYSSADENTTNDNYSQLKDGVEYYNHDRYAQITVTDASFNKNATQIKVAVDNKKAVNILDNKAEVQGAAIVKTDNEIWTDNKDGSYTAKLKFTGNHLYKIEASSKDLAGNKTEEATVADSKSKEFYIDEDAPAGKVQFSTDKTNAIGNWWKILLNSFPAISIFKQNQLDIVGSVTDGNSGIWTVSYYVNKLDTDTVLSEQQLNGLSAGNWEKIKINKSDDGYSFCESLDKSYNKYIVYIKIVDNSGNVKYISTEGAIIDNEAPEITEVNIVDSDKNKLEDENADLWKQSKVCLQVKATDNLSGIDRYEYKLEGLKDNGTATGTVKLKDTKLGTLNDDSTVFDLKKSDYYAADTKALKATITVYDRANNSSTVEKIINIDKQAPTVTITRDDENLKLDNSKGWNKDTLTYTVVAKDVTSGIKAENENPVINYYIYLGGKKMKTGKVNVIDKKLDASGAYTEVVGNITISKDKAYDSNNLTIDVDTIDVAGNKSVSSADTTDTAKYDFTAPTAKLELQDGVDGDKWFTNGATFTVTAQDNTSGIEKVCYTIKKADGTYVGESADAPVELITGVESDVKKYTDSISIPDAANYDTDNLTITTYTYDFAGNKTECSQTIKFDTTNPTADLTVNAGANQDGWFNSGATFSVKASDATSGVDKVEYIVKASKDSNENLTSGTLTSDTLQKSDNGDLTGTITIPKDAYYDSKNLYVETKTYDKAGNKTECSQTIKFDTTHPTAGISFDKEMKNSLSDKGGFEGAKHFYNRDVKLYVTANDATSGIKSIKYYVTAAGDVPTEETWADTTNKNVNSILPEKQAGTNDKLNIPITISDKFANSADNLGAINVYVQVIDTADNETVVSLKDDEKDETFRIDTTKPEINVEYATEKAAYSVVDGAEYYNTERTAKVSVKENSVFFNPKLVNIWVSEDGGKEVDINNSDKLPNGIVKDSDWTLGAGKDAVSTLTVTFTNNHKYTVRVEAQDLAENKADGYKINKSNTFIIDKKNPTGNMKYNYLSQGTDTTWTSFADWKNILNGGKYEISRFSKGKMYVSGSVRDEFSGVKEVSYNVSNKDGVFADVSGVTSWTPMKSTGKDGSYAISLPENDMNYVVYLKIVDYSGNVSYVSTNGAVLDTQAPKINVTLPTDINGIYASNVNVGVSVSDNAATGVVSGIRSVSYKVTSLGQQTQTGDLYTYTATAGSLNDLTKSVSRNFTVDAGLNNSNDVQIEVTAVDNAGNTYKTTNVIKIDITAPTIEVSYDNNSGDTTFGDDTYFKESRTATVKVTERNFDPAKVIPVIEASAGGVPSISGWTTVGGSGNGDDTVNIATIYYGNDADYTFNISAEDIVGNKSGDVNYGNSLAPTKFTVDKTVPVISVAYDNNNAAEAGFYKEQRTATVTIQEHNFETSRVVLTMNATDNGNPASAPTISGWSGSGDTHTATISFASDAVYTWTLAYTDKAGNKANDLENQSFCVDLTKPAITISGINPNSANNTDGNIGFAIECTDTNFGTFTPVLTAVVYENGSFATKEIEGSASSVGNGERIEYGNLEEDGMYSLRCAAVDKAGNAYDTVNIVDEDGVTSTVNLQDGDNLIDFSVNRNGSTFALNDYSMDVVNDYYVQETAEDIVFYETNADELLNYNIKLNGNALKEGNDYKVTESGGDGSWYRYEYAVNKSLFDDEGEYNLVVESEDKATSMAYSDLKNVSADFVIDKTAPTFTISGIEEDGNYRGTSQNVTLVPTDDGGKLGHVKVTILDKDGKEQKVISDMSGDELTKYLNGNDGKIKFKVPEGVNQQVAILCADCSIGTDGGTNTTDFIYKGITVSSNAFILFFENKPLFYGVLGVVAAAIIVPTGFVIYKKKRKTKKEASEQ</sequence>
<evidence type="ECO:0000313" key="5">
    <source>
        <dbReference type="Proteomes" id="UP000001477"/>
    </source>
</evidence>
<accession>C4ZH66</accession>
<dbReference type="EMBL" id="CP001107">
    <property type="protein sequence ID" value="ACR74878.1"/>
    <property type="molecule type" value="Genomic_DNA"/>
</dbReference>
<organism evidence="4 5">
    <name type="scientific">Agathobacter rectalis (strain ATCC 33656 / DSM 3377 / JCM 17463 / KCTC 5835 / VPI 0990)</name>
    <name type="common">Eubacterium rectale</name>
    <dbReference type="NCBI Taxonomy" id="515619"/>
    <lineage>
        <taxon>Bacteria</taxon>
        <taxon>Bacillati</taxon>
        <taxon>Bacillota</taxon>
        <taxon>Clostridia</taxon>
        <taxon>Lachnospirales</taxon>
        <taxon>Lachnospiraceae</taxon>
        <taxon>Agathobacter</taxon>
    </lineage>
</organism>
<gene>
    <name evidence="4" type="ordered locus">EUBREC_1116</name>
</gene>
<feature type="compositionally biased region" description="Polar residues" evidence="1">
    <location>
        <begin position="121"/>
        <end position="134"/>
    </location>
</feature>
<dbReference type="Gene3D" id="2.60.40.1080">
    <property type="match status" value="1"/>
</dbReference>
<keyword evidence="3" id="KW-0732">Signal</keyword>
<keyword evidence="2" id="KW-1133">Transmembrane helix</keyword>
<protein>
    <submittedName>
        <fullName evidence="4">Uncharacterized protein</fullName>
    </submittedName>
</protein>
<evidence type="ECO:0000313" key="4">
    <source>
        <dbReference type="EMBL" id="ACR74878.1"/>
    </source>
</evidence>
<keyword evidence="2" id="KW-0472">Membrane</keyword>
<keyword evidence="2" id="KW-0812">Transmembrane</keyword>
<dbReference type="STRING" id="515619.EUBREC_1116"/>
<feature type="transmembrane region" description="Helical" evidence="2">
    <location>
        <begin position="2528"/>
        <end position="2549"/>
    </location>
</feature>
<dbReference type="PaxDb" id="515619-EUBREC_1116"/>
<evidence type="ECO:0000256" key="3">
    <source>
        <dbReference type="SAM" id="SignalP"/>
    </source>
</evidence>
<reference evidence="4 5" key="1">
    <citation type="journal article" date="2009" name="Proc. Natl. Acad. Sci. U.S.A.">
        <title>Characterizing a model human gut microbiota composed of members of its two dominant bacterial phyla.</title>
        <authorList>
            <person name="Mahowald M.A."/>
            <person name="Rey F.E."/>
            <person name="Seedorf H."/>
            <person name="Turnbaugh P.J."/>
            <person name="Fulton R.S."/>
            <person name="Wollam A."/>
            <person name="Shah N."/>
            <person name="Wang C."/>
            <person name="Magrini V."/>
            <person name="Wilson R.K."/>
            <person name="Cantarel B.L."/>
            <person name="Coutinho P.M."/>
            <person name="Henrissat B."/>
            <person name="Crock L.W."/>
            <person name="Russell A."/>
            <person name="Verberkmoes N.C."/>
            <person name="Hettich R.L."/>
            <person name="Gordon J.I."/>
        </authorList>
    </citation>
    <scope>NUCLEOTIDE SEQUENCE [LARGE SCALE GENOMIC DNA]</scope>
    <source>
        <strain evidence="5">ATCC 33656 / DSM 3377 / JCM 17463 / KCTC 5835 / LMG 30912 / VPI 0990</strain>
    </source>
</reference>
<dbReference type="RefSeq" id="WP_012741979.1">
    <property type="nucleotide sequence ID" value="NC_012781.1"/>
</dbReference>
<name>C4ZH66_AGARV</name>